<proteinExistence type="predicted"/>
<accession>A0AAU8I2E6</accession>
<dbReference type="Gene3D" id="2.160.20.80">
    <property type="entry name" value="E3 ubiquitin-protein ligase SopA"/>
    <property type="match status" value="1"/>
</dbReference>
<evidence type="ECO:0000313" key="2">
    <source>
        <dbReference type="EMBL" id="MCI2260917.1"/>
    </source>
</evidence>
<evidence type="ECO:0000256" key="1">
    <source>
        <dbReference type="SAM" id="Phobius"/>
    </source>
</evidence>
<dbReference type="SUPFAM" id="SSF141571">
    <property type="entry name" value="Pentapeptide repeat-like"/>
    <property type="match status" value="1"/>
</dbReference>
<dbReference type="AlphaFoldDB" id="A0AAU8I2E6"/>
<reference evidence="2" key="2">
    <citation type="submission" date="2022-01" db="EMBL/GenBank/DDBJ databases">
        <authorList>
            <person name="Rana R."/>
            <person name="Patil P.B."/>
        </authorList>
    </citation>
    <scope>NUCLEOTIDE SEQUENCE</scope>
    <source>
        <strain evidence="2">PPL560</strain>
    </source>
</reference>
<dbReference type="KEGG" id="xin:Q7W82_14095"/>
<dbReference type="EMBL" id="CP131914">
    <property type="protein sequence ID" value="XCI79403.1"/>
    <property type="molecule type" value="Genomic_DNA"/>
</dbReference>
<evidence type="ECO:0000313" key="4">
    <source>
        <dbReference type="Proteomes" id="UP001430647"/>
    </source>
</evidence>
<name>A0AAU8I2E6_9XANT</name>
<keyword evidence="1" id="KW-0812">Transmembrane</keyword>
<dbReference type="Pfam" id="PF00805">
    <property type="entry name" value="Pentapeptide"/>
    <property type="match status" value="1"/>
</dbReference>
<reference evidence="3" key="3">
    <citation type="submission" date="2023-08" db="EMBL/GenBank/DDBJ databases">
        <title>Complete genome sequence of Xanthomonas indica.</title>
        <authorList>
            <person name="Patil P.B."/>
            <person name="Rana R."/>
        </authorList>
    </citation>
    <scope>NUCLEOTIDE SEQUENCE</scope>
    <source>
        <strain evidence="3">PPL560</strain>
    </source>
</reference>
<feature type="transmembrane region" description="Helical" evidence="1">
    <location>
        <begin position="245"/>
        <end position="266"/>
    </location>
</feature>
<dbReference type="EMBL" id="JAKJPQ010000003">
    <property type="protein sequence ID" value="MCI2260917.1"/>
    <property type="molecule type" value="Genomic_DNA"/>
</dbReference>
<reference evidence="2 4" key="1">
    <citation type="journal article" date="2022" name="Curr. Microbiol.">
        <title>Xanthomonas indica sp. nov., a Novel Member of Non-Pathogenic Xanthomonas Community from Healthy Rice Seeds.</title>
        <authorList>
            <person name="Rana R."/>
            <person name="Madhavan V.N."/>
            <person name="Saroha T."/>
            <person name="Bansal K."/>
            <person name="Kaur A."/>
            <person name="Sonti R.V."/>
            <person name="Patel H.K."/>
            <person name="Patil P.B."/>
        </authorList>
    </citation>
    <scope>NUCLEOTIDE SEQUENCE [LARGE SCALE GENOMIC DNA]</scope>
    <source>
        <strain evidence="2 4">PPL560</strain>
    </source>
</reference>
<dbReference type="InterPro" id="IPR001646">
    <property type="entry name" value="5peptide_repeat"/>
</dbReference>
<organism evidence="3">
    <name type="scientific">Xanthomonas indica</name>
    <dbReference type="NCBI Taxonomy" id="2912242"/>
    <lineage>
        <taxon>Bacteria</taxon>
        <taxon>Pseudomonadati</taxon>
        <taxon>Pseudomonadota</taxon>
        <taxon>Gammaproteobacteria</taxon>
        <taxon>Lysobacterales</taxon>
        <taxon>Lysobacteraceae</taxon>
        <taxon>Xanthomonas</taxon>
    </lineage>
</organism>
<keyword evidence="1" id="KW-1133">Transmembrane helix</keyword>
<dbReference type="Proteomes" id="UP001430647">
    <property type="component" value="Unassembled WGS sequence"/>
</dbReference>
<keyword evidence="4" id="KW-1185">Reference proteome</keyword>
<keyword evidence="1" id="KW-0472">Membrane</keyword>
<gene>
    <name evidence="2" type="ORF">L3V74_05130</name>
    <name evidence="3" type="ORF">Q7W82_14095</name>
</gene>
<evidence type="ECO:0000313" key="3">
    <source>
        <dbReference type="EMBL" id="XCI79403.1"/>
    </source>
</evidence>
<protein>
    <submittedName>
        <fullName evidence="3">Pentapeptide repeat-containing protein</fullName>
    </submittedName>
</protein>
<sequence length="272" mass="30686">MLKALSGSGKIKQEDCKFTADVAGAAFANQLFVRLVAKQQKFVRVDFRYSTFEAAYLRSCIFDSCDFTGCRFIACNFHGSSFTGCKFEYAIFERTDISSDILSTECPGSENLKLRFARSLRMNYQQLGDATSVNKAIGVELAATEAHLYKSWRSNESYYRKKYSGINRLRQWANWASFKVLDIIWGNGERPLKLLRTVLALFVGIAVVDAIVRRNPAVVTSYLEGLATAPQIFLGIEAPSSYSGWYLSTIALARLILFALFMAIIVKRFNRR</sequence>
<dbReference type="RefSeq" id="WP_242159028.1">
    <property type="nucleotide sequence ID" value="NZ_CP131914.1"/>
</dbReference>